<dbReference type="Proteomes" id="UP000647491">
    <property type="component" value="Unassembled WGS sequence"/>
</dbReference>
<feature type="transmembrane region" description="Helical" evidence="1">
    <location>
        <begin position="21"/>
        <end position="43"/>
    </location>
</feature>
<reference evidence="2 3" key="1">
    <citation type="submission" date="2020-08" db="EMBL/GenBank/DDBJ databases">
        <title>Genome public.</title>
        <authorList>
            <person name="Liu C."/>
            <person name="Sun Q."/>
        </authorList>
    </citation>
    <scope>NUCLEOTIDE SEQUENCE [LARGE SCALE GENOMIC DNA]</scope>
    <source>
        <strain evidence="2 3">BX10</strain>
    </source>
</reference>
<keyword evidence="1" id="KW-1133">Transmembrane helix</keyword>
<accession>A0ABR7NUZ1</accession>
<name>A0ABR7NUZ1_9FIRM</name>
<evidence type="ECO:0000313" key="3">
    <source>
        <dbReference type="Proteomes" id="UP000647491"/>
    </source>
</evidence>
<protein>
    <recommendedName>
        <fullName evidence="4">PH domain-containing protein</fullName>
    </recommendedName>
</protein>
<organism evidence="2 3">
    <name type="scientific">Enterocloster hominis</name>
    <name type="common">ex Liu et al. 2021</name>
    <dbReference type="NCBI Taxonomy" id="2763663"/>
    <lineage>
        <taxon>Bacteria</taxon>
        <taxon>Bacillati</taxon>
        <taxon>Bacillota</taxon>
        <taxon>Clostridia</taxon>
        <taxon>Lachnospirales</taxon>
        <taxon>Lachnospiraceae</taxon>
        <taxon>Enterocloster</taxon>
    </lineage>
</organism>
<dbReference type="RefSeq" id="WP_022272780.1">
    <property type="nucleotide sequence ID" value="NZ_JACRTJ010000027.1"/>
</dbReference>
<gene>
    <name evidence="2" type="ORF">H8708_12035</name>
</gene>
<keyword evidence="1" id="KW-0812">Transmembrane</keyword>
<comment type="caution">
    <text evidence="2">The sequence shown here is derived from an EMBL/GenBank/DDBJ whole genome shotgun (WGS) entry which is preliminary data.</text>
</comment>
<evidence type="ECO:0000256" key="1">
    <source>
        <dbReference type="SAM" id="Phobius"/>
    </source>
</evidence>
<proteinExistence type="predicted"/>
<sequence length="157" mass="18033">MGIKIKKDTMPRLEDLPVLKIRYTMAIPLIGIVDILTMGSFYANPVTDGHIMLKIFYVINALIGGTFAYWGLRWKTTVDGKKIRVRPAFSAAKELPFTEIKKAVLHKKKKNGSLMYYTLIDSKGQEIVKLYPTMKDSAMLLERLKRLKVRIEEVNDR</sequence>
<dbReference type="EMBL" id="JACRTJ010000027">
    <property type="protein sequence ID" value="MBC8599946.1"/>
    <property type="molecule type" value="Genomic_DNA"/>
</dbReference>
<evidence type="ECO:0008006" key="4">
    <source>
        <dbReference type="Google" id="ProtNLM"/>
    </source>
</evidence>
<evidence type="ECO:0000313" key="2">
    <source>
        <dbReference type="EMBL" id="MBC8599946.1"/>
    </source>
</evidence>
<keyword evidence="1" id="KW-0472">Membrane</keyword>
<keyword evidence="3" id="KW-1185">Reference proteome</keyword>
<feature type="transmembrane region" description="Helical" evidence="1">
    <location>
        <begin position="55"/>
        <end position="72"/>
    </location>
</feature>